<evidence type="ECO:0000256" key="1">
    <source>
        <dbReference type="SAM" id="MobiDB-lite"/>
    </source>
</evidence>
<sequence>MKAKTSLLTAGVLMAAMFAASPAVMADHHGKKHKSGQWDKQEMCKNFREGKGPFSEEMREKYQEKREKRQQKMQEHRAEMADRLKLNEEQRQIWSEIHQERQEKYQNRRGNWQEKMEKHCANTEE</sequence>
<gene>
    <name evidence="3" type="ORF">BEE62_05685</name>
</gene>
<proteinExistence type="predicted"/>
<reference evidence="3" key="1">
    <citation type="submission" date="2016-11" db="EMBL/GenBank/DDBJ databases">
        <title>Draft Genome Sequence of Marinobacter hydrocarbonoclasticus strain STW2, a polyaromatic aromatic hydrocarbon degrading and denitrifying bacterium from rhizosphere of Seagrass Enhalus acodoides.</title>
        <authorList>
            <person name="Ling J."/>
            <person name="Dong J."/>
        </authorList>
    </citation>
    <scope>NUCLEOTIDE SEQUENCE [LARGE SCALE GENOMIC DNA]</scope>
    <source>
        <strain evidence="3">STW2</strain>
    </source>
</reference>
<evidence type="ECO:0000256" key="2">
    <source>
        <dbReference type="SAM" id="SignalP"/>
    </source>
</evidence>
<feature type="signal peptide" evidence="2">
    <location>
        <begin position="1"/>
        <end position="25"/>
    </location>
</feature>
<evidence type="ECO:0000313" key="3">
    <source>
        <dbReference type="EMBL" id="OJS99614.1"/>
    </source>
</evidence>
<feature type="chain" id="PRO_5012747452" evidence="2">
    <location>
        <begin position="26"/>
        <end position="125"/>
    </location>
</feature>
<organism evidence="3 4">
    <name type="scientific">Marinobacter nauticus</name>
    <name type="common">Marinobacter hydrocarbonoclasticus</name>
    <name type="synonym">Marinobacter aquaeolei</name>
    <dbReference type="NCBI Taxonomy" id="2743"/>
    <lineage>
        <taxon>Bacteria</taxon>
        <taxon>Pseudomonadati</taxon>
        <taxon>Pseudomonadota</taxon>
        <taxon>Gammaproteobacteria</taxon>
        <taxon>Pseudomonadales</taxon>
        <taxon>Marinobacteraceae</taxon>
        <taxon>Marinobacter</taxon>
    </lineage>
</organism>
<protein>
    <submittedName>
        <fullName evidence="3">Uncharacterized protein</fullName>
    </submittedName>
</protein>
<keyword evidence="2" id="KW-0732">Signal</keyword>
<feature type="region of interest" description="Disordered" evidence="1">
    <location>
        <begin position="105"/>
        <end position="125"/>
    </location>
</feature>
<comment type="caution">
    <text evidence="3">The sequence shown here is derived from an EMBL/GenBank/DDBJ whole genome shotgun (WGS) entry which is preliminary data.</text>
</comment>
<dbReference type="Proteomes" id="UP000183986">
    <property type="component" value="Unassembled WGS sequence"/>
</dbReference>
<evidence type="ECO:0000313" key="4">
    <source>
        <dbReference type="Proteomes" id="UP000183986"/>
    </source>
</evidence>
<feature type="region of interest" description="Disordered" evidence="1">
    <location>
        <begin position="47"/>
        <end position="84"/>
    </location>
</feature>
<accession>A0A1M2UWA5</accession>
<keyword evidence="4" id="KW-1185">Reference proteome</keyword>
<dbReference type="OrthoDB" id="6372011at2"/>
<name>A0A1M2UWA5_MARNT</name>
<dbReference type="RefSeq" id="WP_072676611.1">
    <property type="nucleotide sequence ID" value="NZ_MPKY01000001.1"/>
</dbReference>
<dbReference type="EMBL" id="MPKY01000001">
    <property type="protein sequence ID" value="OJS99614.1"/>
    <property type="molecule type" value="Genomic_DNA"/>
</dbReference>
<dbReference type="AlphaFoldDB" id="A0A1M2UWA5"/>